<feature type="signal peptide" evidence="1">
    <location>
        <begin position="1"/>
        <end position="21"/>
    </location>
</feature>
<dbReference type="InterPro" id="IPR008979">
    <property type="entry name" value="Galactose-bd-like_sf"/>
</dbReference>
<protein>
    <submittedName>
        <fullName evidence="5">DUF4959 domain-containing protein</fullName>
    </submittedName>
</protein>
<evidence type="ECO:0000259" key="4">
    <source>
        <dbReference type="Pfam" id="PF17166"/>
    </source>
</evidence>
<name>A0ABP8FNJ6_9BACT</name>
<keyword evidence="1" id="KW-0732">Signal</keyword>
<feature type="domain" description="DUF5126" evidence="4">
    <location>
        <begin position="127"/>
        <end position="227"/>
    </location>
</feature>
<evidence type="ECO:0000259" key="3">
    <source>
        <dbReference type="Pfam" id="PF16391"/>
    </source>
</evidence>
<feature type="chain" id="PRO_5046257049" evidence="1">
    <location>
        <begin position="22"/>
        <end position="402"/>
    </location>
</feature>
<dbReference type="SUPFAM" id="SSF49785">
    <property type="entry name" value="Galactose-binding domain-like"/>
    <property type="match status" value="1"/>
</dbReference>
<comment type="caution">
    <text evidence="5">The sequence shown here is derived from an EMBL/GenBank/DDBJ whole genome shotgun (WGS) entry which is preliminary data.</text>
</comment>
<evidence type="ECO:0000259" key="2">
    <source>
        <dbReference type="Pfam" id="PF16323"/>
    </source>
</evidence>
<accession>A0ABP8FNJ6</accession>
<evidence type="ECO:0000313" key="5">
    <source>
        <dbReference type="EMBL" id="GAA4307742.1"/>
    </source>
</evidence>
<keyword evidence="6" id="KW-1185">Reference proteome</keyword>
<dbReference type="Pfam" id="PF16323">
    <property type="entry name" value="DUF4959"/>
    <property type="match status" value="1"/>
</dbReference>
<evidence type="ECO:0000313" key="6">
    <source>
        <dbReference type="Proteomes" id="UP001501207"/>
    </source>
</evidence>
<dbReference type="Gene3D" id="2.60.120.260">
    <property type="entry name" value="Galactose-binding domain-like"/>
    <property type="match status" value="1"/>
</dbReference>
<dbReference type="InterPro" id="IPR032164">
    <property type="entry name" value="DUF5000"/>
</dbReference>
<dbReference type="InterPro" id="IPR033431">
    <property type="entry name" value="DUF5126"/>
</dbReference>
<evidence type="ECO:0000256" key="1">
    <source>
        <dbReference type="SAM" id="SignalP"/>
    </source>
</evidence>
<dbReference type="PROSITE" id="PS51257">
    <property type="entry name" value="PROKAR_LIPOPROTEIN"/>
    <property type="match status" value="1"/>
</dbReference>
<dbReference type="InterPro" id="IPR032527">
    <property type="entry name" value="DUF4959"/>
</dbReference>
<proteinExistence type="predicted"/>
<dbReference type="EMBL" id="BAABFN010000002">
    <property type="protein sequence ID" value="GAA4307742.1"/>
    <property type="molecule type" value="Genomic_DNA"/>
</dbReference>
<reference evidence="6" key="1">
    <citation type="journal article" date="2019" name="Int. J. Syst. Evol. Microbiol.">
        <title>The Global Catalogue of Microorganisms (GCM) 10K type strain sequencing project: providing services to taxonomists for standard genome sequencing and annotation.</title>
        <authorList>
            <consortium name="The Broad Institute Genomics Platform"/>
            <consortium name="The Broad Institute Genome Sequencing Center for Infectious Disease"/>
            <person name="Wu L."/>
            <person name="Ma J."/>
        </authorList>
    </citation>
    <scope>NUCLEOTIDE SEQUENCE [LARGE SCALE GENOMIC DNA]</scope>
    <source>
        <strain evidence="6">JCM 17664</strain>
    </source>
</reference>
<dbReference type="Pfam" id="PF16391">
    <property type="entry name" value="DUF5000"/>
    <property type="match status" value="1"/>
</dbReference>
<gene>
    <name evidence="5" type="ORF">GCM10023143_14650</name>
</gene>
<sequence>MMKYTRLLPLILLAAGALLFASCKEDQPAPQKNDGSAPAPVTKVSWAPLPGAVRISYAPPADADLFYVEAECETAKGSKVAKATFYDHAVVLNGFGDTSEYEVKLYAVDRGENRSEPVTVKVKPSLPPVLSVRNSIVIKEDFGGINLAFTNSTEANLVLFVLTPDSLGDWKEVDANYTKRPSGAFSVRGFPAVKRKFAVYVRDQWNNFSDTMVQEVVPLFEEEIDKKKFREYRLPTDAPTGFSWFMPRMWDGSIEEPNGFHTEHMGTADNPSGFPHHYTFDMGTVAKLSRFKIWQRGILSNPSFLYAHGNPRKFEIWGSTQPAQDGSWDGWTKLLDCESIKPSGLSIGQVSNEDKAYAADGEEYIFPFDAPPVRYIRVNVFSTWGGDDYSHIMEITLFGAEQ</sequence>
<organism evidence="5 6">
    <name type="scientific">Compostibacter hankyongensis</name>
    <dbReference type="NCBI Taxonomy" id="1007089"/>
    <lineage>
        <taxon>Bacteria</taxon>
        <taxon>Pseudomonadati</taxon>
        <taxon>Bacteroidota</taxon>
        <taxon>Chitinophagia</taxon>
        <taxon>Chitinophagales</taxon>
        <taxon>Chitinophagaceae</taxon>
        <taxon>Compostibacter</taxon>
    </lineage>
</organism>
<feature type="domain" description="DUF5000" evidence="3">
    <location>
        <begin position="262"/>
        <end position="399"/>
    </location>
</feature>
<dbReference type="Proteomes" id="UP001501207">
    <property type="component" value="Unassembled WGS sequence"/>
</dbReference>
<feature type="domain" description="DUF4959" evidence="2">
    <location>
        <begin position="21"/>
        <end position="124"/>
    </location>
</feature>
<dbReference type="Pfam" id="PF17166">
    <property type="entry name" value="DUF5126"/>
    <property type="match status" value="1"/>
</dbReference>